<dbReference type="AlphaFoldDB" id="B6GAJ6"/>
<evidence type="ECO:0000313" key="2">
    <source>
        <dbReference type="Proteomes" id="UP000003560"/>
    </source>
</evidence>
<organism evidence="1 2">
    <name type="scientific">Collinsella stercoris DSM 13279</name>
    <dbReference type="NCBI Taxonomy" id="445975"/>
    <lineage>
        <taxon>Bacteria</taxon>
        <taxon>Bacillati</taxon>
        <taxon>Actinomycetota</taxon>
        <taxon>Coriobacteriia</taxon>
        <taxon>Coriobacteriales</taxon>
        <taxon>Coriobacteriaceae</taxon>
        <taxon>Collinsella</taxon>
    </lineage>
</organism>
<gene>
    <name evidence="1" type="ORF">COLSTE_01096</name>
</gene>
<dbReference type="EMBL" id="ABXJ01000061">
    <property type="protein sequence ID" value="EEA90708.1"/>
    <property type="molecule type" value="Genomic_DNA"/>
</dbReference>
<dbReference type="OrthoDB" id="9985727at2"/>
<reference evidence="1 2" key="1">
    <citation type="submission" date="2008-10" db="EMBL/GenBank/DDBJ databases">
        <title>Draft genome sequence of Collinsella stercoris (DSM 13279).</title>
        <authorList>
            <person name="Sudarsanam P."/>
            <person name="Ley R."/>
            <person name="Guruge J."/>
            <person name="Turnbaugh P.J."/>
            <person name="Mahowald M."/>
            <person name="Liep D."/>
            <person name="Gordon J."/>
        </authorList>
    </citation>
    <scope>NUCLEOTIDE SEQUENCE [LARGE SCALE GENOMIC DNA]</scope>
    <source>
        <strain evidence="1 2">DSM 13279</strain>
    </source>
</reference>
<dbReference type="Proteomes" id="UP000003560">
    <property type="component" value="Unassembled WGS sequence"/>
</dbReference>
<evidence type="ECO:0000313" key="1">
    <source>
        <dbReference type="EMBL" id="EEA90708.1"/>
    </source>
</evidence>
<dbReference type="CDD" id="cd19958">
    <property type="entry name" value="pyocin_knob"/>
    <property type="match status" value="1"/>
</dbReference>
<proteinExistence type="predicted"/>
<dbReference type="RefSeq" id="WP_006720749.1">
    <property type="nucleotide sequence ID" value="NZ_DS995475.1"/>
</dbReference>
<protein>
    <submittedName>
        <fullName evidence="1">Uncharacterized protein</fullName>
    </submittedName>
</protein>
<dbReference type="STRING" id="445975.COLSTE_01096"/>
<comment type="caution">
    <text evidence="1">The sequence shown here is derived from an EMBL/GenBank/DDBJ whole genome shotgun (WGS) entry which is preliminary data.</text>
</comment>
<sequence length="179" mass="19462">MDEQKSEQQGAEAVEVDPGMSVVPEAGLVDVPTIIPELDSALAAVPSKLPAYVTTTWKNKPSTATPVTAEVMTRVEQRLVDLTNAVNALRDSVSQRLLTDLKANEEKISLNDLTKTGLYVAFSPDNAPSTVEGSWVTVINVILANNVNYRSQILWSNNASYGAWLRNCTSGSWGEWARL</sequence>
<dbReference type="HOGENOM" id="CLU_1501041_0_0_11"/>
<name>B6GAJ6_9ACTN</name>
<accession>B6GAJ6</accession>
<keyword evidence="2" id="KW-1185">Reference proteome</keyword>
<reference evidence="1 2" key="2">
    <citation type="submission" date="2008-10" db="EMBL/GenBank/DDBJ databases">
        <authorList>
            <person name="Fulton L."/>
            <person name="Clifton S."/>
            <person name="Fulton B."/>
            <person name="Xu J."/>
            <person name="Minx P."/>
            <person name="Pepin K.H."/>
            <person name="Johnson M."/>
            <person name="Thiruvilangam P."/>
            <person name="Bhonagiri V."/>
            <person name="Nash W.E."/>
            <person name="Mardis E.R."/>
            <person name="Wilson R.K."/>
        </authorList>
    </citation>
    <scope>NUCLEOTIDE SEQUENCE [LARGE SCALE GENOMIC DNA]</scope>
    <source>
        <strain evidence="1 2">DSM 13279</strain>
    </source>
</reference>